<keyword evidence="3" id="KW-0807">Transducer</keyword>
<dbReference type="GO" id="GO:0007165">
    <property type="term" value="P:signal transduction"/>
    <property type="evidence" value="ECO:0007669"/>
    <property type="project" value="UniProtKB-KW"/>
</dbReference>
<dbReference type="SMART" id="SM00283">
    <property type="entry name" value="MA"/>
    <property type="match status" value="1"/>
</dbReference>
<geneLocation type="plasmid" evidence="8">
    <name>pRL12</name>
</geneLocation>
<dbReference type="Pfam" id="PF00672">
    <property type="entry name" value="HAMP"/>
    <property type="match status" value="1"/>
</dbReference>
<evidence type="ECO:0000259" key="5">
    <source>
        <dbReference type="PROSITE" id="PS50111"/>
    </source>
</evidence>
<dbReference type="KEGG" id="rle:pRL120056"/>
<keyword evidence="4" id="KW-0472">Membrane</keyword>
<keyword evidence="4" id="KW-0812">Transmembrane</keyword>
<dbReference type="InterPro" id="IPR003660">
    <property type="entry name" value="HAMP_dom"/>
</dbReference>
<dbReference type="PANTHER" id="PTHR43531">
    <property type="entry name" value="PROTEIN ICFG"/>
    <property type="match status" value="1"/>
</dbReference>
<accession>Q1M547</accession>
<dbReference type="InterPro" id="IPR051310">
    <property type="entry name" value="MCP_chemotaxis"/>
</dbReference>
<evidence type="ECO:0000256" key="2">
    <source>
        <dbReference type="ARBA" id="ARBA00029447"/>
    </source>
</evidence>
<gene>
    <name evidence="7" type="primary">mcpR</name>
    <name evidence="7" type="ordered locus">pRL120056</name>
</gene>
<reference evidence="7 8" key="1">
    <citation type="journal article" date="2006" name="Genome Biol.">
        <title>The genome of Rhizobium leguminosarum has recognizable core and accessory components.</title>
        <authorList>
            <person name="Young J.W."/>
            <person name="Crossman L.C."/>
            <person name="Johnston A.W.B."/>
            <person name="Thomson N.R."/>
            <person name="Ghazoui Z.F."/>
            <person name="Hull K.H."/>
            <person name="Wexler M."/>
            <person name="Curson A.R.J."/>
            <person name="Todd J.D."/>
            <person name="Poole P.S."/>
            <person name="Mauchline T.H."/>
            <person name="East A.K."/>
            <person name="Quail M.A."/>
            <person name="Churcher C."/>
            <person name="Arrowsmith C."/>
            <person name="Cherevach A."/>
            <person name="Chillingworth T."/>
            <person name="Clarke K."/>
            <person name="Cronin A."/>
            <person name="Davis P."/>
            <person name="Fraser A."/>
            <person name="Hance Z."/>
            <person name="Hauser H."/>
            <person name="Jagels K."/>
            <person name="Moule S."/>
            <person name="Mungall K."/>
            <person name="Norbertczak H."/>
            <person name="Rabbinowitsch E."/>
            <person name="Sanders M."/>
            <person name="Simmonds M."/>
            <person name="Whitehead S."/>
            <person name="Parkhill J."/>
        </authorList>
    </citation>
    <scope>NUCLEOTIDE SEQUENCE [LARGE SCALE GENOMIC DNA]</scope>
    <source>
        <strain evidence="8">DSM 114642 / LMG 32736 / 3841</strain>
    </source>
</reference>
<dbReference type="Pfam" id="PF00015">
    <property type="entry name" value="MCPsignal"/>
    <property type="match status" value="1"/>
</dbReference>
<dbReference type="SMART" id="SM00304">
    <property type="entry name" value="HAMP"/>
    <property type="match status" value="2"/>
</dbReference>
<dbReference type="SUPFAM" id="SSF58104">
    <property type="entry name" value="Methyl-accepting chemotaxis protein (MCP) signaling domain"/>
    <property type="match status" value="1"/>
</dbReference>
<evidence type="ECO:0000256" key="4">
    <source>
        <dbReference type="SAM" id="Phobius"/>
    </source>
</evidence>
<proteinExistence type="inferred from homology"/>
<organism evidence="7 8">
    <name type="scientific">Rhizobium johnstonii (strain DSM 114642 / LMG 32736 / 3841)</name>
    <name type="common">Rhizobium leguminosarum bv. viciae</name>
    <dbReference type="NCBI Taxonomy" id="216596"/>
    <lineage>
        <taxon>Bacteria</taxon>
        <taxon>Pseudomonadati</taxon>
        <taxon>Pseudomonadota</taxon>
        <taxon>Alphaproteobacteria</taxon>
        <taxon>Hyphomicrobiales</taxon>
        <taxon>Rhizobiaceae</taxon>
        <taxon>Rhizobium/Agrobacterium group</taxon>
        <taxon>Rhizobium</taxon>
        <taxon>Rhizobium johnstonii</taxon>
    </lineage>
</organism>
<feature type="transmembrane region" description="Helical" evidence="4">
    <location>
        <begin position="220"/>
        <end position="242"/>
    </location>
</feature>
<feature type="domain" description="Methyl-accepting transducer" evidence="5">
    <location>
        <begin position="382"/>
        <end position="611"/>
    </location>
</feature>
<dbReference type="PANTHER" id="PTHR43531:SF11">
    <property type="entry name" value="METHYL-ACCEPTING CHEMOTAXIS PROTEIN 3"/>
    <property type="match status" value="1"/>
</dbReference>
<dbReference type="Gene3D" id="1.10.287.950">
    <property type="entry name" value="Methyl-accepting chemotaxis protein"/>
    <property type="match status" value="1"/>
</dbReference>
<dbReference type="GO" id="GO:0006935">
    <property type="term" value="P:chemotaxis"/>
    <property type="evidence" value="ECO:0007669"/>
    <property type="project" value="UniProtKB-KW"/>
</dbReference>
<feature type="transmembrane region" description="Helical" evidence="4">
    <location>
        <begin position="33"/>
        <end position="60"/>
    </location>
</feature>
<feature type="domain" description="HAMP" evidence="6">
    <location>
        <begin position="331"/>
        <end position="377"/>
    </location>
</feature>
<dbReference type="HOGENOM" id="CLU_000445_107_20_5"/>
<dbReference type="CDD" id="cd06225">
    <property type="entry name" value="HAMP"/>
    <property type="match status" value="1"/>
</dbReference>
<evidence type="ECO:0000256" key="3">
    <source>
        <dbReference type="PROSITE-ProRule" id="PRU00284"/>
    </source>
</evidence>
<dbReference type="SUPFAM" id="SSF158472">
    <property type="entry name" value="HAMP domain-like"/>
    <property type="match status" value="1"/>
</dbReference>
<evidence type="ECO:0000313" key="7">
    <source>
        <dbReference type="EMBL" id="CAK11770.1"/>
    </source>
</evidence>
<feature type="domain" description="HAMP" evidence="6">
    <location>
        <begin position="244"/>
        <end position="297"/>
    </location>
</feature>
<name>Q1M547_RHIJ3</name>
<dbReference type="EnsemblBacteria" id="CAK11770">
    <property type="protein sequence ID" value="CAK11770"/>
    <property type="gene ID" value="pRL120056"/>
</dbReference>
<dbReference type="EMBL" id="AM236086">
    <property type="protein sequence ID" value="CAK11770.1"/>
    <property type="molecule type" value="Genomic_DNA"/>
</dbReference>
<sequence>MPKELTISQCSCEIMPYVDQASRSREAKSYLEAVLALTIARSLVAFGVAVSAGLFMSIGLQQSALERLKVNGPVYEQVVYGKDLIADILPPPLFVVESYMLSFEASKFPELTETNLAKIANLKAAYDDRRAYWKTTRLPQALKDELENDVIAKGDTFWGVMNREIIPALNARDEDKAHGAIEQLRVAFHSHQDAVEKLVANSDAFLKGEERNAASEIVTWTIYAGAAGLGSFGLLLVGLYLLRRRAIVPLDGMKAYMGNLAEGDFSTEVPYANRSDEIGAMSKAVAVFRRNALERQEAQKRETALRDAEFERERSQLAERAAEEQIRETVIDRLTYGLEQLSTGNLDCRIKTPFAAAYETLRAKFNDSMDALCASMAEIAQTSKQVGSSSAGITDAADSLASRTEQQAAMLEEATAALDEMNIKAKDASDHAGRATGMMAETRTSAEHSAAVVREAIAAMERIEGSSSQIGDIVNVIDEIAFQTNLLALNAGVEAARAGEAGKGFAVVAQEVRELAMRSANAAKEIRSLISTSSAQVSTGVELVNRTGKALLEIEGQVEQVAGLIARIVSVSSEQAVAIGEINASVNALDQVTQRNAAMAVETASACRALGSQTQTLEGVVNRFQVDAGASTSRAQKAA</sequence>
<comment type="similarity">
    <text evidence="2">Belongs to the methyl-accepting chemotaxis (MCP) protein family.</text>
</comment>
<dbReference type="CDD" id="cd11386">
    <property type="entry name" value="MCP_signal"/>
    <property type="match status" value="1"/>
</dbReference>
<keyword evidence="4" id="KW-1133">Transmembrane helix</keyword>
<evidence type="ECO:0000313" key="8">
    <source>
        <dbReference type="Proteomes" id="UP000006575"/>
    </source>
</evidence>
<dbReference type="eggNOG" id="COG0840">
    <property type="taxonomic scope" value="Bacteria"/>
</dbReference>
<evidence type="ECO:0000256" key="1">
    <source>
        <dbReference type="ARBA" id="ARBA00022500"/>
    </source>
</evidence>
<keyword evidence="8" id="KW-1185">Reference proteome</keyword>
<dbReference type="eggNOG" id="COG2770">
    <property type="taxonomic scope" value="Bacteria"/>
</dbReference>
<dbReference type="Gene3D" id="1.10.8.500">
    <property type="entry name" value="HAMP domain in histidine kinase"/>
    <property type="match status" value="1"/>
</dbReference>
<dbReference type="PROSITE" id="PS50111">
    <property type="entry name" value="CHEMOTAXIS_TRANSDUC_2"/>
    <property type="match status" value="1"/>
</dbReference>
<dbReference type="AlphaFoldDB" id="Q1M547"/>
<dbReference type="GO" id="GO:0016020">
    <property type="term" value="C:membrane"/>
    <property type="evidence" value="ECO:0007669"/>
    <property type="project" value="InterPro"/>
</dbReference>
<keyword evidence="1" id="KW-0145">Chemotaxis</keyword>
<dbReference type="InterPro" id="IPR004089">
    <property type="entry name" value="MCPsignal_dom"/>
</dbReference>
<protein>
    <submittedName>
        <fullName evidence="7">Probable MCP type chemoreceptor</fullName>
    </submittedName>
</protein>
<dbReference type="Proteomes" id="UP000006575">
    <property type="component" value="Plasmid pRL12"/>
</dbReference>
<dbReference type="PROSITE" id="PS50885">
    <property type="entry name" value="HAMP"/>
    <property type="match status" value="2"/>
</dbReference>
<evidence type="ECO:0000259" key="6">
    <source>
        <dbReference type="PROSITE" id="PS50885"/>
    </source>
</evidence>